<dbReference type="CDD" id="cd00060">
    <property type="entry name" value="FHA"/>
    <property type="match status" value="1"/>
</dbReference>
<dbReference type="InterPro" id="IPR008984">
    <property type="entry name" value="SMAD_FHA_dom_sf"/>
</dbReference>
<feature type="region of interest" description="Disordered" evidence="2">
    <location>
        <begin position="1"/>
        <end position="89"/>
    </location>
</feature>
<evidence type="ECO:0000313" key="5">
    <source>
        <dbReference type="Proteomes" id="UP000476511"/>
    </source>
</evidence>
<proteinExistence type="predicted"/>
<dbReference type="Proteomes" id="UP000476511">
    <property type="component" value="Unassembled WGS sequence"/>
</dbReference>
<name>A0A6L5R5K2_9MICO</name>
<protein>
    <submittedName>
        <fullName evidence="4">FHA domain-containing protein</fullName>
    </submittedName>
</protein>
<dbReference type="PROSITE" id="PS50006">
    <property type="entry name" value="FHA_DOMAIN"/>
    <property type="match status" value="1"/>
</dbReference>
<feature type="domain" description="FHA" evidence="3">
    <location>
        <begin position="104"/>
        <end position="158"/>
    </location>
</feature>
<gene>
    <name evidence="4" type="ORF">GJR97_15715</name>
</gene>
<organism evidence="4 5">
    <name type="scientific">Agromyces kandeliae</name>
    <dbReference type="NCBI Taxonomy" id="2666141"/>
    <lineage>
        <taxon>Bacteria</taxon>
        <taxon>Bacillati</taxon>
        <taxon>Actinomycetota</taxon>
        <taxon>Actinomycetes</taxon>
        <taxon>Micrococcales</taxon>
        <taxon>Microbacteriaceae</taxon>
        <taxon>Agromyces</taxon>
    </lineage>
</organism>
<keyword evidence="1" id="KW-0597">Phosphoprotein</keyword>
<comment type="caution">
    <text evidence="4">The sequence shown here is derived from an EMBL/GenBank/DDBJ whole genome shotgun (WGS) entry which is preliminary data.</text>
</comment>
<evidence type="ECO:0000313" key="4">
    <source>
        <dbReference type="EMBL" id="MRX45165.1"/>
    </source>
</evidence>
<sequence>MSEPDSIVPPPGSVPDEPEAERSTRAEDTGRMQLAIPGFRPPPGVRPPSALPIGPPASAFPAAPPAAERGAVPSAADPPDPPAATGPWHLRSADGIEFSVPDRVVVGRDPKPPAWLQGATVVAIPDHTRSMSKTHALLEVRDGRLLVTDLDSTNGVRVWPEGSDPTDLESGVPAEVPLDAVVLLGDVAFLVERAPADSV</sequence>
<feature type="compositionally biased region" description="Low complexity" evidence="2">
    <location>
        <begin position="56"/>
        <end position="75"/>
    </location>
</feature>
<dbReference type="AlphaFoldDB" id="A0A6L5R5K2"/>
<dbReference type="SUPFAM" id="SSF49879">
    <property type="entry name" value="SMAD/FHA domain"/>
    <property type="match status" value="1"/>
</dbReference>
<evidence type="ECO:0000259" key="3">
    <source>
        <dbReference type="PROSITE" id="PS50006"/>
    </source>
</evidence>
<dbReference type="RefSeq" id="WP_154347671.1">
    <property type="nucleotide sequence ID" value="NZ_WKJD01000019.1"/>
</dbReference>
<feature type="compositionally biased region" description="Basic and acidic residues" evidence="2">
    <location>
        <begin position="20"/>
        <end position="30"/>
    </location>
</feature>
<dbReference type="Pfam" id="PF00498">
    <property type="entry name" value="FHA"/>
    <property type="match status" value="1"/>
</dbReference>
<dbReference type="EMBL" id="WKJD01000019">
    <property type="protein sequence ID" value="MRX45165.1"/>
    <property type="molecule type" value="Genomic_DNA"/>
</dbReference>
<dbReference type="Gene3D" id="2.60.200.20">
    <property type="match status" value="1"/>
</dbReference>
<accession>A0A6L5R5K2</accession>
<evidence type="ECO:0000256" key="1">
    <source>
        <dbReference type="ARBA" id="ARBA00022553"/>
    </source>
</evidence>
<dbReference type="InterPro" id="IPR000253">
    <property type="entry name" value="FHA_dom"/>
</dbReference>
<keyword evidence="5" id="KW-1185">Reference proteome</keyword>
<evidence type="ECO:0000256" key="2">
    <source>
        <dbReference type="SAM" id="MobiDB-lite"/>
    </source>
</evidence>
<reference evidence="4 5" key="1">
    <citation type="submission" date="2019-11" db="EMBL/GenBank/DDBJ databases">
        <title>Agromyces kandeliae sp. nov., isolated from mangrove soil.</title>
        <authorList>
            <person name="Wang R."/>
        </authorList>
    </citation>
    <scope>NUCLEOTIDE SEQUENCE [LARGE SCALE GENOMIC DNA]</scope>
    <source>
        <strain evidence="4 5">Q22</strain>
    </source>
</reference>
<feature type="compositionally biased region" description="Pro residues" evidence="2">
    <location>
        <begin position="39"/>
        <end position="55"/>
    </location>
</feature>